<dbReference type="EMBL" id="JWJH01000005">
    <property type="protein sequence ID" value="KJF68726.1"/>
    <property type="molecule type" value="Genomic_DNA"/>
</dbReference>
<evidence type="ECO:0000313" key="1">
    <source>
        <dbReference type="EMBL" id="KJF68726.1"/>
    </source>
</evidence>
<gene>
    <name evidence="1" type="ORF">RS75_07355</name>
</gene>
<reference evidence="1 2" key="1">
    <citation type="submission" date="2015-03" db="EMBL/GenBank/DDBJ databases">
        <title>Draft Genome Sequences of Agrobacterium nepotum Strain 39/7T (= CFBP 7436T = LMG 26435T) and Agrobacterium sp. Strain KFB 330 (= CFBP 8308 = LMG 28674).</title>
        <authorList>
            <person name="Kuzmanovic N."/>
            <person name="Pulawska J."/>
            <person name="Obradovic A."/>
        </authorList>
    </citation>
    <scope>NUCLEOTIDE SEQUENCE [LARGE SCALE GENOMIC DNA]</scope>
    <source>
        <strain evidence="1 2">39/7</strain>
    </source>
</reference>
<evidence type="ECO:0000313" key="2">
    <source>
        <dbReference type="Proteomes" id="UP000052068"/>
    </source>
</evidence>
<organism evidence="1 2">
    <name type="scientific">Rhizobium nepotum 39/7</name>
    <dbReference type="NCBI Taxonomy" id="1368418"/>
    <lineage>
        <taxon>Bacteria</taxon>
        <taxon>Pseudomonadati</taxon>
        <taxon>Pseudomonadota</taxon>
        <taxon>Alphaproteobacteria</taxon>
        <taxon>Hyphomicrobiales</taxon>
        <taxon>Rhizobiaceae</taxon>
        <taxon>Rhizobium/Agrobacterium group</taxon>
        <taxon>Rhizobium</taxon>
    </lineage>
</organism>
<sequence>MAAAGSVASRIRRPSARIAFSHDGNRKGKLFLQMLDFAQQRFDSRLRIAVMTLDDVSGYVVRPHGGDFFSIGHIG</sequence>
<comment type="caution">
    <text evidence="1">The sequence shown here is derived from an EMBL/GenBank/DDBJ whole genome shotgun (WGS) entry which is preliminary data.</text>
</comment>
<name>A0ABR5CV60_9HYPH</name>
<proteinExistence type="predicted"/>
<keyword evidence="2" id="KW-1185">Reference proteome</keyword>
<dbReference type="Proteomes" id="UP000052068">
    <property type="component" value="Unassembled WGS sequence"/>
</dbReference>
<accession>A0ABR5CV60</accession>
<protein>
    <submittedName>
        <fullName evidence="1">Uncharacterized protein</fullName>
    </submittedName>
</protein>